<evidence type="ECO:0000256" key="2">
    <source>
        <dbReference type="ARBA" id="ARBA00023043"/>
    </source>
</evidence>
<keyword evidence="2 3" id="KW-0040">ANK repeat</keyword>
<dbReference type="Pfam" id="PF00023">
    <property type="entry name" value="Ank"/>
    <property type="match status" value="1"/>
</dbReference>
<dbReference type="PROSITE" id="PS50297">
    <property type="entry name" value="ANK_REP_REGION"/>
    <property type="match status" value="1"/>
</dbReference>
<dbReference type="CDD" id="cd18297">
    <property type="entry name" value="BTB_POZ_ABTB2-like"/>
    <property type="match status" value="1"/>
</dbReference>
<dbReference type="Gene3D" id="3.30.710.10">
    <property type="entry name" value="Potassium Channel Kv1.1, Chain A"/>
    <property type="match status" value="1"/>
</dbReference>
<dbReference type="Gene3D" id="1.10.20.10">
    <property type="entry name" value="Histone, subunit A"/>
    <property type="match status" value="1"/>
</dbReference>
<dbReference type="FunFam" id="3.30.710.10:FF:000030">
    <property type="entry name" value="Ankyrin repeat and BTB/POZ domain-containing protein BTBD11"/>
    <property type="match status" value="1"/>
</dbReference>
<feature type="repeat" description="ANK" evidence="3">
    <location>
        <begin position="692"/>
        <end position="724"/>
    </location>
</feature>
<dbReference type="PANTHER" id="PTHR46071:SF2">
    <property type="entry name" value="ANKYRIN REPEAT AND BTB_POZ DOMAIN-CONTAINING PROTEIN 2-LIKE PROTEIN"/>
    <property type="match status" value="1"/>
</dbReference>
<dbReference type="InterPro" id="IPR009072">
    <property type="entry name" value="Histone-fold"/>
</dbReference>
<dbReference type="InterPro" id="IPR052089">
    <property type="entry name" value="Ankyrin-BTB/POZ_domain"/>
</dbReference>
<accession>A0A195F8A6</accession>
<keyword evidence="1" id="KW-0677">Repeat</keyword>
<feature type="compositionally biased region" description="Polar residues" evidence="4">
    <location>
        <begin position="737"/>
        <end position="762"/>
    </location>
</feature>
<evidence type="ECO:0000256" key="1">
    <source>
        <dbReference type="ARBA" id="ARBA00022737"/>
    </source>
</evidence>
<dbReference type="GO" id="GO:0046982">
    <property type="term" value="F:protein heterodimerization activity"/>
    <property type="evidence" value="ECO:0007669"/>
    <property type="project" value="InterPro"/>
</dbReference>
<feature type="compositionally biased region" description="Basic and acidic residues" evidence="4">
    <location>
        <begin position="96"/>
        <end position="110"/>
    </location>
</feature>
<dbReference type="CDD" id="cd22913">
    <property type="entry name" value="HFD_ABTB2-like"/>
    <property type="match status" value="1"/>
</dbReference>
<reference evidence="6 7" key="1">
    <citation type="submission" date="2016-03" db="EMBL/GenBank/DDBJ databases">
        <title>Trachymyrmex septentrionalis WGS genome.</title>
        <authorList>
            <person name="Nygaard S."/>
            <person name="Hu H."/>
            <person name="Boomsma J."/>
            <person name="Zhang G."/>
        </authorList>
    </citation>
    <scope>NUCLEOTIDE SEQUENCE [LARGE SCALE GENOMIC DNA]</scope>
    <source>
        <strain evidence="6">Tsep2-gDNA-1</strain>
        <tissue evidence="6">Whole body</tissue>
    </source>
</reference>
<evidence type="ECO:0000256" key="3">
    <source>
        <dbReference type="PROSITE-ProRule" id="PRU00023"/>
    </source>
</evidence>
<feature type="compositionally biased region" description="Low complexity" evidence="4">
    <location>
        <begin position="200"/>
        <end position="210"/>
    </location>
</feature>
<dbReference type="SUPFAM" id="SSF48403">
    <property type="entry name" value="Ankyrin repeat"/>
    <property type="match status" value="1"/>
</dbReference>
<dbReference type="OrthoDB" id="2316821at2759"/>
<dbReference type="STRING" id="34720.A0A195F8A6"/>
<dbReference type="EMBL" id="KQ981727">
    <property type="protein sequence ID" value="KYN36673.1"/>
    <property type="molecule type" value="Genomic_DNA"/>
</dbReference>
<feature type="compositionally biased region" description="Low complexity" evidence="4">
    <location>
        <begin position="763"/>
        <end position="773"/>
    </location>
</feature>
<feature type="compositionally biased region" description="Low complexity" evidence="4">
    <location>
        <begin position="163"/>
        <end position="172"/>
    </location>
</feature>
<evidence type="ECO:0000259" key="5">
    <source>
        <dbReference type="PROSITE" id="PS50097"/>
    </source>
</evidence>
<dbReference type="SMART" id="SM00225">
    <property type="entry name" value="BTB"/>
    <property type="match status" value="1"/>
</dbReference>
<feature type="domain" description="BTB" evidence="5">
    <location>
        <begin position="1086"/>
        <end position="1147"/>
    </location>
</feature>
<dbReference type="Pfam" id="PF12796">
    <property type="entry name" value="Ank_2"/>
    <property type="match status" value="1"/>
</dbReference>
<gene>
    <name evidence="6" type="ORF">ALC56_08464</name>
</gene>
<evidence type="ECO:0000313" key="7">
    <source>
        <dbReference type="Proteomes" id="UP000078541"/>
    </source>
</evidence>
<feature type="region of interest" description="Disordered" evidence="4">
    <location>
        <begin position="926"/>
        <end position="946"/>
    </location>
</feature>
<dbReference type="InterPro" id="IPR059008">
    <property type="entry name" value="ABTB2/3_histone"/>
</dbReference>
<sequence length="1267" mass="139305">MNLERPTMDGGCGQQPLFLGSSSGWGGIFSPQQSTVQTASTPSEHYGGPLSLSICISDSGHEILRPKPRRPGGSNSREIYCPSYSKDFTENSPKSGVHDMVHMIPERDTDTVAPTPTPQHPRHSQHHHLSLHELRALQRRPECTGNSSSDENRSSGHASMSDTGGHTSSSSPPHRHHRAHSPQQLNAVPEDDRLSASVTQRNGRSRSGQSRNRHRATPAKLQVPWSGSGLEDIKLAIQQLTMRSHKSSSTYSSLSGSESSEPAVRRLMRHSSLETINTNVTSADEFVWVDSHNRLVELQQLPWTHHDVLRVLQNGRTREHMEQVSMETIPRLSYLLQRALVRIGRETQRLAKPIGLCSKHEVYSAFKIVLCPALADSCTKACLRAAAMFAVSGDQLKQSKASRSGLQLPVGRFLRWMSDVRLGRMIHEYAAIYLTAGIENLLEEILLQCVPTEPHTTLTATMLEHAIANSGDLWGLLQPYAHLNAGRTASGALAMPRWASVSSLNSSSSSRSGRDVAQSALEPSLLTTCVGSMSELIDLISKVAQAGRCPVPLTTRALHALFYYMRCSQLEHGERGSGIQELAYERAYVVLPPLVEWLRVAAAHAEHRHGLVMDQDDINQAARLLLPGVDCPVRPISSEEIAVCSKRIDDVEYVRLLTLDMAFKMLTSGRTDLIGQAMSLLPSTKINTVNDAGFTALMLACINGDESAVMALLDAGADLNIESPPPTTSSSSNTPSKIPQTSGVSNVRSPNNQSAMITSNKTPNANVASNSPNNPGGAISSGMCYTQTAFNAETQHWTALTYTALLGHCNIARILLERGAVVEGGAKLSEDKCTVTPLQAATASGNNEMVALLLAHGAQPFLSTLIKDSFSYSGSVQRGCYSAISVATAHGQRSCLHQLLSHPLNFSAKRGEKEILSLEEILAEGNAGNNSQQQTAEGRGARREGKEPVFNKIQTKALQEAMYHSAESNHLDITMELRGLKVGWTLHCWMHSLATAHEMRLDSVIDQLLQDFLQVCPDDYSTQFVQECLPLLFNIFRYSKKEGTTLLLADIFCTCFGWEPIKPIRDTTLSSGSRIDPKFVNNPELSDVQFRVEGRVFYGHKIVLVTSSPRFRNMLSSKLCEGNPPIVQINDIRYHIFQMVMEFLYHGGCATLEVNQSDVLELMAAANFFQLDGLLRYCEAQCSTMVDLDNIVSMYIHAKVYNAAQLLEYCQGFLLQNMVALLTYDDSVKRLLFAKKLPNHDVLAGLLLTLQSRIKARRSQQQNKIKA</sequence>
<dbReference type="SUPFAM" id="SSF54695">
    <property type="entry name" value="POZ domain"/>
    <property type="match status" value="1"/>
</dbReference>
<dbReference type="AlphaFoldDB" id="A0A195F8A6"/>
<dbReference type="SUPFAM" id="SSF47113">
    <property type="entry name" value="Histone-fold"/>
    <property type="match status" value="1"/>
</dbReference>
<keyword evidence="7" id="KW-1185">Reference proteome</keyword>
<dbReference type="InterPro" id="IPR011333">
    <property type="entry name" value="SKP1/BTB/POZ_sf"/>
</dbReference>
<feature type="compositionally biased region" description="Basic residues" evidence="4">
    <location>
        <begin position="120"/>
        <end position="129"/>
    </location>
</feature>
<feature type="region of interest" description="Disordered" evidence="4">
    <location>
        <begin position="62"/>
        <end position="223"/>
    </location>
</feature>
<proteinExistence type="predicted"/>
<dbReference type="InterPro" id="IPR036770">
    <property type="entry name" value="Ankyrin_rpt-contain_sf"/>
</dbReference>
<dbReference type="PANTHER" id="PTHR46071">
    <property type="entry name" value="ANKYRIN REPEAT AND BTB/POZ DOMAIN-CONTAINING"/>
    <property type="match status" value="1"/>
</dbReference>
<dbReference type="InterPro" id="IPR000210">
    <property type="entry name" value="BTB/POZ_dom"/>
</dbReference>
<dbReference type="InterPro" id="IPR002110">
    <property type="entry name" value="Ankyrin_rpt"/>
</dbReference>
<feature type="compositionally biased region" description="Polar residues" evidence="4">
    <location>
        <begin position="927"/>
        <end position="936"/>
    </location>
</feature>
<evidence type="ECO:0000313" key="6">
    <source>
        <dbReference type="EMBL" id="KYN36673.1"/>
    </source>
</evidence>
<dbReference type="Pfam" id="PF00651">
    <property type="entry name" value="BTB"/>
    <property type="match status" value="1"/>
</dbReference>
<feature type="compositionally biased region" description="Polar residues" evidence="4">
    <location>
        <begin position="144"/>
        <end position="162"/>
    </location>
</feature>
<dbReference type="CDD" id="cd18491">
    <property type="entry name" value="BACK_ABTB2_like"/>
    <property type="match status" value="1"/>
</dbReference>
<feature type="region of interest" description="Disordered" evidence="4">
    <location>
        <begin position="721"/>
        <end position="773"/>
    </location>
</feature>
<dbReference type="SMART" id="SM00248">
    <property type="entry name" value="ANK"/>
    <property type="match status" value="4"/>
</dbReference>
<name>A0A195F8A6_9HYME</name>
<protein>
    <submittedName>
        <fullName evidence="6">Ankyrin repeat and BTB/POZ domain-containing protein 2</fullName>
    </submittedName>
</protein>
<dbReference type="PROSITE" id="PS50097">
    <property type="entry name" value="BTB"/>
    <property type="match status" value="1"/>
</dbReference>
<organism evidence="6 7">
    <name type="scientific">Trachymyrmex septentrionalis</name>
    <dbReference type="NCBI Taxonomy" id="34720"/>
    <lineage>
        <taxon>Eukaryota</taxon>
        <taxon>Metazoa</taxon>
        <taxon>Ecdysozoa</taxon>
        <taxon>Arthropoda</taxon>
        <taxon>Hexapoda</taxon>
        <taxon>Insecta</taxon>
        <taxon>Pterygota</taxon>
        <taxon>Neoptera</taxon>
        <taxon>Endopterygota</taxon>
        <taxon>Hymenoptera</taxon>
        <taxon>Apocrita</taxon>
        <taxon>Aculeata</taxon>
        <taxon>Formicoidea</taxon>
        <taxon>Formicidae</taxon>
        <taxon>Myrmicinae</taxon>
        <taxon>Trachymyrmex</taxon>
    </lineage>
</organism>
<feature type="compositionally biased region" description="Basic and acidic residues" evidence="4">
    <location>
        <begin position="130"/>
        <end position="142"/>
    </location>
</feature>
<dbReference type="PROSITE" id="PS50088">
    <property type="entry name" value="ANK_REPEAT"/>
    <property type="match status" value="1"/>
</dbReference>
<evidence type="ECO:0000256" key="4">
    <source>
        <dbReference type="SAM" id="MobiDB-lite"/>
    </source>
</evidence>
<dbReference type="Proteomes" id="UP000078541">
    <property type="component" value="Unassembled WGS sequence"/>
</dbReference>
<dbReference type="Pfam" id="PF26281">
    <property type="entry name" value="Histone_ABTB"/>
    <property type="match status" value="1"/>
</dbReference>
<dbReference type="Gene3D" id="1.25.40.20">
    <property type="entry name" value="Ankyrin repeat-containing domain"/>
    <property type="match status" value="2"/>
</dbReference>